<name>A0ACC3MR83_9PEZI</name>
<evidence type="ECO:0000313" key="2">
    <source>
        <dbReference type="Proteomes" id="UP001281147"/>
    </source>
</evidence>
<protein>
    <submittedName>
        <fullName evidence="1">Uncharacterized protein</fullName>
    </submittedName>
</protein>
<dbReference type="EMBL" id="JAUTXU010000168">
    <property type="protein sequence ID" value="KAK3701822.1"/>
    <property type="molecule type" value="Genomic_DNA"/>
</dbReference>
<gene>
    <name evidence="1" type="ORF">LTR37_015244</name>
</gene>
<proteinExistence type="predicted"/>
<organism evidence="1 2">
    <name type="scientific">Vermiconidia calcicola</name>
    <dbReference type="NCBI Taxonomy" id="1690605"/>
    <lineage>
        <taxon>Eukaryota</taxon>
        <taxon>Fungi</taxon>
        <taxon>Dikarya</taxon>
        <taxon>Ascomycota</taxon>
        <taxon>Pezizomycotina</taxon>
        <taxon>Dothideomycetes</taxon>
        <taxon>Dothideomycetidae</taxon>
        <taxon>Mycosphaerellales</taxon>
        <taxon>Extremaceae</taxon>
        <taxon>Vermiconidia</taxon>
    </lineage>
</organism>
<dbReference type="Proteomes" id="UP001281147">
    <property type="component" value="Unassembled WGS sequence"/>
</dbReference>
<reference evidence="1" key="1">
    <citation type="submission" date="2023-07" db="EMBL/GenBank/DDBJ databases">
        <title>Black Yeasts Isolated from many extreme environments.</title>
        <authorList>
            <person name="Coleine C."/>
            <person name="Stajich J.E."/>
            <person name="Selbmann L."/>
        </authorList>
    </citation>
    <scope>NUCLEOTIDE SEQUENCE</scope>
    <source>
        <strain evidence="1">CCFEE 5714</strain>
    </source>
</reference>
<sequence length="96" mass="10423">MESLFKVIDKKKQVKLQASSSSQPTGATGGKSNPKSQDNNESEVNEGETQSMLLSQPSFVKEPPKKEKIPLQHTKRGKLLDTAAAFVGLPHVCSDE</sequence>
<evidence type="ECO:0000313" key="1">
    <source>
        <dbReference type="EMBL" id="KAK3701822.1"/>
    </source>
</evidence>
<accession>A0ACC3MR83</accession>
<comment type="caution">
    <text evidence="1">The sequence shown here is derived from an EMBL/GenBank/DDBJ whole genome shotgun (WGS) entry which is preliminary data.</text>
</comment>
<keyword evidence="2" id="KW-1185">Reference proteome</keyword>